<dbReference type="GO" id="GO:0005096">
    <property type="term" value="F:GTPase activator activity"/>
    <property type="evidence" value="ECO:0007669"/>
    <property type="project" value="UniProtKB-KW"/>
</dbReference>
<feature type="region of interest" description="Disordered" evidence="4">
    <location>
        <begin position="649"/>
        <end position="678"/>
    </location>
</feature>
<sequence length="916" mass="100437">MILSPRNGKSTTAIDENSPHIPTTEYIMDQNINTNEANPQDCNPLPGHHEDIHMYQTEQNPELGICSEHEQPSSDPQAATPQHEQYSTDPQLQEAYISSSHSSHGITSVVTNFENSTINSAHSMVDRNQHRASREDVLRRLSDALLRRSLTMIDLSQRGLQPSDARLVKLALLQNESLSVLKLGYNNLGDEGITTLATGIQNHTALTSLDLGFNNFGDEGCKALASAIAANIQNGGKIHTLYLAGNRVTGTGVRYLSQIFHVKTQSSSGLKRLHLTGNKIGSEGIQDLVEAMIESGTNSSGESPEKDANCSTKGGVEEIFLGETGLGHAGILSINKLLACTKTLKVLSLSNCELGDESIMVLASTLSENASHLPLERLQLSFNKLTWRGIEALMNGVWGLKCLKELQIDNNRMEGRGAQVVSATVAQLTTLEKLDVGFNLISANGMKLLMKAVADSRSLTSISMSGNNVDINSAKAIAYALAHNTSLKSIFLDHCCIPKDGQRHIAAGIVSNSRTALEILTGFPVGLNAVTLGLPASLETWSNEQVLKFIRYMWEQRQKEQEEKSMDGVVDPLHMLDGDIPQPNAPLDPPTVVGVAKRAFESLSMSGDSALLQSLRQRSVSFDSPLTEDAVIMEANGILLSAADIDGNTSSSSFKEDGDKEKHRSKTPPIPDSFMLQNPESSDFELDAATKKKRIVQWLCKNIHHLNELAQLPFNSSELWRLHQHFFSPTIQMTIRNEEDITESLHSFESSASRPASSILSAPCAKTLNANAPTIPSSEPVIHGRKSLLKRKVSYRFLGEATLSSNTLVDMSDNKKDMDESVSKLIENMNGQSMEPKSKRARRNRSRISIVPRLKEKLDSYLDCDHQKALGLMRQIFYVEKSLLNSSIYPVDEKEARTHLIGSLAADCETILLEMM</sequence>
<dbReference type="Gene3D" id="3.80.10.10">
    <property type="entry name" value="Ribonuclease Inhibitor"/>
    <property type="match status" value="3"/>
</dbReference>
<dbReference type="GO" id="GO:0005634">
    <property type="term" value="C:nucleus"/>
    <property type="evidence" value="ECO:0007669"/>
    <property type="project" value="TreeGrafter"/>
</dbReference>
<evidence type="ECO:0000313" key="5">
    <source>
        <dbReference type="EMBL" id="GFH49499.1"/>
    </source>
</evidence>
<dbReference type="InterPro" id="IPR032675">
    <property type="entry name" value="LRR_dom_sf"/>
</dbReference>
<dbReference type="GO" id="GO:0006913">
    <property type="term" value="P:nucleocytoplasmic transport"/>
    <property type="evidence" value="ECO:0007669"/>
    <property type="project" value="TreeGrafter"/>
</dbReference>
<evidence type="ECO:0000256" key="1">
    <source>
        <dbReference type="ARBA" id="ARBA00022468"/>
    </source>
</evidence>
<keyword evidence="3" id="KW-0677">Repeat</keyword>
<dbReference type="SUPFAM" id="SSF52047">
    <property type="entry name" value="RNI-like"/>
    <property type="match status" value="2"/>
</dbReference>
<dbReference type="AlphaFoldDB" id="A0AAD3CRM5"/>
<dbReference type="PANTHER" id="PTHR24113">
    <property type="entry name" value="RAN GTPASE-ACTIVATING PROTEIN 1"/>
    <property type="match status" value="1"/>
</dbReference>
<evidence type="ECO:0000313" key="6">
    <source>
        <dbReference type="Proteomes" id="UP001054902"/>
    </source>
</evidence>
<organism evidence="5 6">
    <name type="scientific">Chaetoceros tenuissimus</name>
    <dbReference type="NCBI Taxonomy" id="426638"/>
    <lineage>
        <taxon>Eukaryota</taxon>
        <taxon>Sar</taxon>
        <taxon>Stramenopiles</taxon>
        <taxon>Ochrophyta</taxon>
        <taxon>Bacillariophyta</taxon>
        <taxon>Coscinodiscophyceae</taxon>
        <taxon>Chaetocerotophycidae</taxon>
        <taxon>Chaetocerotales</taxon>
        <taxon>Chaetocerotaceae</taxon>
        <taxon>Chaetoceros</taxon>
    </lineage>
</organism>
<comment type="caution">
    <text evidence="5">The sequence shown here is derived from an EMBL/GenBank/DDBJ whole genome shotgun (WGS) entry which is preliminary data.</text>
</comment>
<dbReference type="GO" id="GO:0005829">
    <property type="term" value="C:cytosol"/>
    <property type="evidence" value="ECO:0007669"/>
    <property type="project" value="TreeGrafter"/>
</dbReference>
<evidence type="ECO:0000256" key="3">
    <source>
        <dbReference type="ARBA" id="ARBA00022737"/>
    </source>
</evidence>
<dbReference type="InterPro" id="IPR027038">
    <property type="entry name" value="RanGap"/>
</dbReference>
<feature type="region of interest" description="Disordered" evidence="4">
    <location>
        <begin position="65"/>
        <end position="90"/>
    </location>
</feature>
<dbReference type="InterPro" id="IPR001611">
    <property type="entry name" value="Leu-rich_rpt"/>
</dbReference>
<keyword evidence="2" id="KW-0433">Leucine-rich repeat</keyword>
<dbReference type="GO" id="GO:0048471">
    <property type="term" value="C:perinuclear region of cytoplasm"/>
    <property type="evidence" value="ECO:0007669"/>
    <property type="project" value="TreeGrafter"/>
</dbReference>
<keyword evidence="1" id="KW-0343">GTPase activation</keyword>
<dbReference type="Proteomes" id="UP001054902">
    <property type="component" value="Unassembled WGS sequence"/>
</dbReference>
<protein>
    <submittedName>
        <fullName evidence="5">Uncharacterized protein</fullName>
    </submittedName>
</protein>
<gene>
    <name evidence="5" type="ORF">CTEN210_05975</name>
</gene>
<dbReference type="Pfam" id="PF13516">
    <property type="entry name" value="LRR_6"/>
    <property type="match status" value="5"/>
</dbReference>
<dbReference type="SMART" id="SM00368">
    <property type="entry name" value="LRR_RI"/>
    <property type="match status" value="11"/>
</dbReference>
<dbReference type="GO" id="GO:0031267">
    <property type="term" value="F:small GTPase binding"/>
    <property type="evidence" value="ECO:0007669"/>
    <property type="project" value="TreeGrafter"/>
</dbReference>
<evidence type="ECO:0000256" key="2">
    <source>
        <dbReference type="ARBA" id="ARBA00022614"/>
    </source>
</evidence>
<name>A0AAD3CRM5_9STRA</name>
<dbReference type="EMBL" id="BLLK01000038">
    <property type="protein sequence ID" value="GFH49499.1"/>
    <property type="molecule type" value="Genomic_DNA"/>
</dbReference>
<reference evidence="5 6" key="1">
    <citation type="journal article" date="2021" name="Sci. Rep.">
        <title>The genome of the diatom Chaetoceros tenuissimus carries an ancient integrated fragment of an extant virus.</title>
        <authorList>
            <person name="Hongo Y."/>
            <person name="Kimura K."/>
            <person name="Takaki Y."/>
            <person name="Yoshida Y."/>
            <person name="Baba S."/>
            <person name="Kobayashi G."/>
            <person name="Nagasaki K."/>
            <person name="Hano T."/>
            <person name="Tomaru Y."/>
        </authorList>
    </citation>
    <scope>NUCLEOTIDE SEQUENCE [LARGE SCALE GENOMIC DNA]</scope>
    <source>
        <strain evidence="5 6">NIES-3715</strain>
    </source>
</reference>
<feature type="compositionally biased region" description="Polar residues" evidence="4">
    <location>
        <begin position="73"/>
        <end position="90"/>
    </location>
</feature>
<keyword evidence="6" id="KW-1185">Reference proteome</keyword>
<accession>A0AAD3CRM5</accession>
<feature type="region of interest" description="Disordered" evidence="4">
    <location>
        <begin position="1"/>
        <end position="21"/>
    </location>
</feature>
<dbReference type="PANTHER" id="PTHR24113:SF12">
    <property type="entry name" value="RAN GTPASE-ACTIVATING PROTEIN 1"/>
    <property type="match status" value="1"/>
</dbReference>
<evidence type="ECO:0000256" key="4">
    <source>
        <dbReference type="SAM" id="MobiDB-lite"/>
    </source>
</evidence>
<proteinExistence type="predicted"/>